<dbReference type="PANTHER" id="PTHR32278">
    <property type="entry name" value="F-BOX DOMAIN-CONTAINING PROTEIN"/>
    <property type="match status" value="1"/>
</dbReference>
<dbReference type="Gene3D" id="1.20.1280.50">
    <property type="match status" value="1"/>
</dbReference>
<dbReference type="Pfam" id="PF14299">
    <property type="entry name" value="PP2"/>
    <property type="match status" value="1"/>
</dbReference>
<dbReference type="AlphaFoldDB" id="A0AAV0CUK0"/>
<protein>
    <recommendedName>
        <fullName evidence="1">F-box domain-containing protein</fullName>
    </recommendedName>
</protein>
<evidence type="ECO:0000313" key="2">
    <source>
        <dbReference type="EMBL" id="CAH9085070.1"/>
    </source>
</evidence>
<name>A0AAV0CUK0_9ASTE</name>
<sequence>MDNFSKLPEECISEILSLTSPADVSASSTISKRFKSASDSNIAWNKFVPSDIDDIISKSSTPLPFELPPPSKKHLFLSLSDNPIALDAGKQMFYLDKCSGQKCVMIAPAELAFFGTNVRAEYPISRPDPSARFITCRFKEVAELILNFGVFDICFKMPNQMLLSKETHYSCYLMYKEEDEYHSGDIEYSDSTINALNDVPIIGHNKRVGKDGWEEIEIKSFYNNGANDDDEDIRASVGVGWDYEFMIVQGVEFRPRDVLRKDYSSCFPDLFTSILRKFKLGKFPPGMMDDLDELLNELHLD</sequence>
<dbReference type="EMBL" id="CAMAPF010000049">
    <property type="protein sequence ID" value="CAH9085070.1"/>
    <property type="molecule type" value="Genomic_DNA"/>
</dbReference>
<dbReference type="InterPro" id="IPR025886">
    <property type="entry name" value="PP2-like"/>
</dbReference>
<feature type="domain" description="F-box" evidence="1">
    <location>
        <begin position="1"/>
        <end position="47"/>
    </location>
</feature>
<keyword evidence="3" id="KW-1185">Reference proteome</keyword>
<dbReference type="SUPFAM" id="SSF81383">
    <property type="entry name" value="F-box domain"/>
    <property type="match status" value="1"/>
</dbReference>
<comment type="caution">
    <text evidence="2">The sequence shown here is derived from an EMBL/GenBank/DDBJ whole genome shotgun (WGS) entry which is preliminary data.</text>
</comment>
<proteinExistence type="predicted"/>
<dbReference type="SMART" id="SM00256">
    <property type="entry name" value="FBOX"/>
    <property type="match status" value="1"/>
</dbReference>
<evidence type="ECO:0000259" key="1">
    <source>
        <dbReference type="PROSITE" id="PS50181"/>
    </source>
</evidence>
<dbReference type="PROSITE" id="PS50181">
    <property type="entry name" value="FBOX"/>
    <property type="match status" value="1"/>
</dbReference>
<dbReference type="Pfam" id="PF00646">
    <property type="entry name" value="F-box"/>
    <property type="match status" value="1"/>
</dbReference>
<dbReference type="CDD" id="cd22162">
    <property type="entry name" value="F-box_AtSKIP3-like"/>
    <property type="match status" value="1"/>
</dbReference>
<organism evidence="2 3">
    <name type="scientific">Cuscuta epithymum</name>
    <dbReference type="NCBI Taxonomy" id="186058"/>
    <lineage>
        <taxon>Eukaryota</taxon>
        <taxon>Viridiplantae</taxon>
        <taxon>Streptophyta</taxon>
        <taxon>Embryophyta</taxon>
        <taxon>Tracheophyta</taxon>
        <taxon>Spermatophyta</taxon>
        <taxon>Magnoliopsida</taxon>
        <taxon>eudicotyledons</taxon>
        <taxon>Gunneridae</taxon>
        <taxon>Pentapetalae</taxon>
        <taxon>asterids</taxon>
        <taxon>lamiids</taxon>
        <taxon>Solanales</taxon>
        <taxon>Convolvulaceae</taxon>
        <taxon>Cuscuteae</taxon>
        <taxon>Cuscuta</taxon>
        <taxon>Cuscuta subgen. Cuscuta</taxon>
    </lineage>
</organism>
<dbReference type="Proteomes" id="UP001152523">
    <property type="component" value="Unassembled WGS sequence"/>
</dbReference>
<evidence type="ECO:0000313" key="3">
    <source>
        <dbReference type="Proteomes" id="UP001152523"/>
    </source>
</evidence>
<dbReference type="InterPro" id="IPR001810">
    <property type="entry name" value="F-box_dom"/>
</dbReference>
<dbReference type="InterPro" id="IPR036047">
    <property type="entry name" value="F-box-like_dom_sf"/>
</dbReference>
<dbReference type="PANTHER" id="PTHR32278:SF138">
    <property type="entry name" value="F-BOX PROTEIN PP2-B11"/>
    <property type="match status" value="1"/>
</dbReference>
<gene>
    <name evidence="2" type="ORF">CEPIT_LOCUS9162</name>
</gene>
<reference evidence="2" key="1">
    <citation type="submission" date="2022-07" db="EMBL/GenBank/DDBJ databases">
        <authorList>
            <person name="Macas J."/>
            <person name="Novak P."/>
            <person name="Neumann P."/>
        </authorList>
    </citation>
    <scope>NUCLEOTIDE SEQUENCE</scope>
</reference>
<accession>A0AAV0CUK0</accession>